<evidence type="ECO:0000313" key="1">
    <source>
        <dbReference type="EMBL" id="QDU42874.1"/>
    </source>
</evidence>
<accession>A0A517ZK51</accession>
<evidence type="ECO:0008006" key="3">
    <source>
        <dbReference type="Google" id="ProtNLM"/>
    </source>
</evidence>
<dbReference type="KEGG" id="sdyn:Mal52_13430"/>
<name>A0A517ZK51_9PLAN</name>
<dbReference type="AlphaFoldDB" id="A0A517ZK51"/>
<dbReference type="Pfam" id="PF13814">
    <property type="entry name" value="Replic_Relax"/>
    <property type="match status" value="1"/>
</dbReference>
<dbReference type="RefSeq" id="WP_145374877.1">
    <property type="nucleotide sequence ID" value="NZ_CP036276.1"/>
</dbReference>
<keyword evidence="2" id="KW-1185">Reference proteome</keyword>
<gene>
    <name evidence="1" type="ORF">Mal52_13430</name>
</gene>
<dbReference type="EMBL" id="CP036276">
    <property type="protein sequence ID" value="QDU42874.1"/>
    <property type="molecule type" value="Genomic_DNA"/>
</dbReference>
<dbReference type="InterPro" id="IPR025855">
    <property type="entry name" value="Replic_Relax"/>
</dbReference>
<dbReference type="Proteomes" id="UP000319383">
    <property type="component" value="Chromosome"/>
</dbReference>
<evidence type="ECO:0000313" key="2">
    <source>
        <dbReference type="Proteomes" id="UP000319383"/>
    </source>
</evidence>
<reference evidence="1 2" key="1">
    <citation type="submission" date="2019-02" db="EMBL/GenBank/DDBJ databases">
        <title>Deep-cultivation of Planctomycetes and their phenomic and genomic characterization uncovers novel biology.</title>
        <authorList>
            <person name="Wiegand S."/>
            <person name="Jogler M."/>
            <person name="Boedeker C."/>
            <person name="Pinto D."/>
            <person name="Vollmers J."/>
            <person name="Rivas-Marin E."/>
            <person name="Kohn T."/>
            <person name="Peeters S.H."/>
            <person name="Heuer A."/>
            <person name="Rast P."/>
            <person name="Oberbeckmann S."/>
            <person name="Bunk B."/>
            <person name="Jeske O."/>
            <person name="Meyerdierks A."/>
            <person name="Storesund J.E."/>
            <person name="Kallscheuer N."/>
            <person name="Luecker S."/>
            <person name="Lage O.M."/>
            <person name="Pohl T."/>
            <person name="Merkel B.J."/>
            <person name="Hornburger P."/>
            <person name="Mueller R.-W."/>
            <person name="Bruemmer F."/>
            <person name="Labrenz M."/>
            <person name="Spormann A.M."/>
            <person name="Op den Camp H."/>
            <person name="Overmann J."/>
            <person name="Amann R."/>
            <person name="Jetten M.S.M."/>
            <person name="Mascher T."/>
            <person name="Medema M.H."/>
            <person name="Devos D.P."/>
            <person name="Kaster A.-K."/>
            <person name="Ovreas L."/>
            <person name="Rohde M."/>
            <person name="Galperin M.Y."/>
            <person name="Jogler C."/>
        </authorList>
    </citation>
    <scope>NUCLEOTIDE SEQUENCE [LARGE SCALE GENOMIC DNA]</scope>
    <source>
        <strain evidence="1 2">Mal52</strain>
    </source>
</reference>
<proteinExistence type="predicted"/>
<protein>
    <recommendedName>
        <fullName evidence="3">Replication-relaxation</fullName>
    </recommendedName>
</protein>
<organism evidence="1 2">
    <name type="scientific">Symmachiella dynata</name>
    <dbReference type="NCBI Taxonomy" id="2527995"/>
    <lineage>
        <taxon>Bacteria</taxon>
        <taxon>Pseudomonadati</taxon>
        <taxon>Planctomycetota</taxon>
        <taxon>Planctomycetia</taxon>
        <taxon>Planctomycetales</taxon>
        <taxon>Planctomycetaceae</taxon>
        <taxon>Symmachiella</taxon>
    </lineage>
</organism>
<sequence length="296" mass="34027">MASSSHRWQKTERDDEILAALDLCPLEYRDLLALSETFSRPFGSLDRVRRTLKRLEAAGQVRSWRYATTSASGGASPLYYKLTPEGYRTLHGDDDAVPPTKRYLQETSPGRHQHQQFLTQFTVKTHVAAHRLGLPIVESFPENTYKMETQHGPIFPDRRFTLVIPPVTSLTYCIELDNSTETIVSRKSTDTIEMKICRYLADLRSCDYSYRVLFVVTGAKQRMQNILSVIRENEPFVDFHPFYVVQLEHFLRSENPFFDPIFAHPRNARIALLRSHAESIFSIEPPKAPLVRPLGV</sequence>